<protein>
    <submittedName>
        <fullName evidence="1">Uncharacterized protein</fullName>
    </submittedName>
</protein>
<reference evidence="2" key="1">
    <citation type="journal article" date="2019" name="Int. J. Syst. Evol. Microbiol.">
        <title>The Global Catalogue of Microorganisms (GCM) 10K type strain sequencing project: providing services to taxonomists for standard genome sequencing and annotation.</title>
        <authorList>
            <consortium name="The Broad Institute Genomics Platform"/>
            <consortium name="The Broad Institute Genome Sequencing Center for Infectious Disease"/>
            <person name="Wu L."/>
            <person name="Ma J."/>
        </authorList>
    </citation>
    <scope>NUCLEOTIDE SEQUENCE [LARGE SCALE GENOMIC DNA]</scope>
    <source>
        <strain evidence="2">JCM 12165</strain>
    </source>
</reference>
<dbReference type="EMBL" id="JBHUCP010000018">
    <property type="protein sequence ID" value="MFD1532468.1"/>
    <property type="molecule type" value="Genomic_DNA"/>
</dbReference>
<gene>
    <name evidence="1" type="ORF">ACFSCY_23875</name>
</gene>
<organism evidence="1 2">
    <name type="scientific">Pseudonocardia aurantiaca</name>
    <dbReference type="NCBI Taxonomy" id="75290"/>
    <lineage>
        <taxon>Bacteria</taxon>
        <taxon>Bacillati</taxon>
        <taxon>Actinomycetota</taxon>
        <taxon>Actinomycetes</taxon>
        <taxon>Pseudonocardiales</taxon>
        <taxon>Pseudonocardiaceae</taxon>
        <taxon>Pseudonocardia</taxon>
    </lineage>
</organism>
<proteinExistence type="predicted"/>
<evidence type="ECO:0000313" key="1">
    <source>
        <dbReference type="EMBL" id="MFD1532468.1"/>
    </source>
</evidence>
<comment type="caution">
    <text evidence="1">The sequence shown here is derived from an EMBL/GenBank/DDBJ whole genome shotgun (WGS) entry which is preliminary data.</text>
</comment>
<accession>A0ABW4FQR2</accession>
<sequence length="157" mass="16911">MELLRPESDLARLAEGFPQVDLLVAGEDVPSTAYGPAGGHDGADDDYDDDNYYDDDWFDSTAAEVRAGIARLGLPGLQLHRLGLRTPYPMTAADDLVAAMSELIGFDPEPGVYCLAPAPTQSDPARAMVNRAAQRIAQVYGIPLLRYRCLELSVVGS</sequence>
<name>A0ABW4FQR2_9PSEU</name>
<keyword evidence="2" id="KW-1185">Reference proteome</keyword>
<dbReference type="RefSeq" id="WP_343986415.1">
    <property type="nucleotide sequence ID" value="NZ_BAAAJG010000027.1"/>
</dbReference>
<dbReference type="Proteomes" id="UP001597145">
    <property type="component" value="Unassembled WGS sequence"/>
</dbReference>
<evidence type="ECO:0000313" key="2">
    <source>
        <dbReference type="Proteomes" id="UP001597145"/>
    </source>
</evidence>